<reference evidence="3 4" key="1">
    <citation type="submission" date="2024-06" db="EMBL/GenBank/DDBJ databases">
        <authorList>
            <person name="Kraege A."/>
            <person name="Thomma B."/>
        </authorList>
    </citation>
    <scope>NUCLEOTIDE SEQUENCE [LARGE SCALE GENOMIC DNA]</scope>
</reference>
<evidence type="ECO:0000313" key="4">
    <source>
        <dbReference type="Proteomes" id="UP001497392"/>
    </source>
</evidence>
<proteinExistence type="predicted"/>
<feature type="transmembrane region" description="Helical" evidence="2">
    <location>
        <begin position="36"/>
        <end position="56"/>
    </location>
</feature>
<keyword evidence="2" id="KW-0812">Transmembrane</keyword>
<keyword evidence="2" id="KW-1133">Transmembrane helix</keyword>
<dbReference type="Proteomes" id="UP001497392">
    <property type="component" value="Unassembled WGS sequence"/>
</dbReference>
<evidence type="ECO:0000256" key="1">
    <source>
        <dbReference type="SAM" id="MobiDB-lite"/>
    </source>
</evidence>
<dbReference type="EMBL" id="CAXHTA020000020">
    <property type="protein sequence ID" value="CAL5229276.1"/>
    <property type="molecule type" value="Genomic_DNA"/>
</dbReference>
<keyword evidence="4" id="KW-1185">Reference proteome</keyword>
<gene>
    <name evidence="3" type="primary">g12569</name>
    <name evidence="3" type="ORF">VP750_LOCUS11182</name>
</gene>
<name>A0ABP1GAN8_9CHLO</name>
<feature type="region of interest" description="Disordered" evidence="1">
    <location>
        <begin position="349"/>
        <end position="409"/>
    </location>
</feature>
<organism evidence="3 4">
    <name type="scientific">Coccomyxa viridis</name>
    <dbReference type="NCBI Taxonomy" id="1274662"/>
    <lineage>
        <taxon>Eukaryota</taxon>
        <taxon>Viridiplantae</taxon>
        <taxon>Chlorophyta</taxon>
        <taxon>core chlorophytes</taxon>
        <taxon>Trebouxiophyceae</taxon>
        <taxon>Trebouxiophyceae incertae sedis</taxon>
        <taxon>Coccomyxaceae</taxon>
        <taxon>Coccomyxa</taxon>
    </lineage>
</organism>
<evidence type="ECO:0000256" key="2">
    <source>
        <dbReference type="SAM" id="Phobius"/>
    </source>
</evidence>
<comment type="caution">
    <text evidence="3">The sequence shown here is derived from an EMBL/GenBank/DDBJ whole genome shotgun (WGS) entry which is preliminary data.</text>
</comment>
<sequence length="409" mass="45481">MNRSKSFRISGDAEKPVASQKDWQDRFGADWRWWSALWWTTLIVAAVSPSALASLAKLQNGLRHIDGAANTALEFSMHHPITIPKKANELSDYERIDSSLINWQKGMSSLFKTIEDTTPAGEISDSSLEFKFDADSRKYMRKSFAREVRALAVTVYFGSAALLWAVDSPHLAAVMVHLNVLESVLALKIKALNDSVSKAVQQLQSVQLQFALLPLERDVLKLAQQQLCMQKMELFYESWKEARLGQSMRIPFREDYVALHISLVFSIVLATTLRAVEIALCAFYPNMPRFALLRRAVSWVSATVSNREEPAAGGAAEARRSTELPVQPGWRSWQVLKTSFRQNMILTAPGRHLGSPEGKQQDVTESAPGTPCAPEGVEPEQERQPEGPGVSGNRSTAAEPEAMPLTTEQ</sequence>
<evidence type="ECO:0000313" key="3">
    <source>
        <dbReference type="EMBL" id="CAL5229276.1"/>
    </source>
</evidence>
<keyword evidence="2" id="KW-0472">Membrane</keyword>
<accession>A0ABP1GAN8</accession>
<protein>
    <submittedName>
        <fullName evidence="3">G12569 protein</fullName>
    </submittedName>
</protein>